<protein>
    <submittedName>
        <fullName evidence="1">Endonuclease</fullName>
    </submittedName>
</protein>
<dbReference type="InterPro" id="IPR043822">
    <property type="entry name" value="EsV_1_7_cys"/>
</dbReference>
<dbReference type="SMART" id="SM01425">
    <property type="entry name" value="EsV_1_7"/>
    <property type="match status" value="2"/>
</dbReference>
<reference evidence="1" key="1">
    <citation type="journal article" date="2019" name="MBio">
        <title>Virus Genomes from Deep Sea Sediments Expand the Ocean Megavirome and Support Independent Origins of Viral Gigantism.</title>
        <authorList>
            <person name="Backstrom D."/>
            <person name="Yutin N."/>
            <person name="Jorgensen S.L."/>
            <person name="Dharamshi J."/>
            <person name="Homa F."/>
            <person name="Zaremba-Niedwiedzka K."/>
            <person name="Spang A."/>
            <person name="Wolf Y.I."/>
            <person name="Koonin E.V."/>
            <person name="Ettema T.J."/>
        </authorList>
    </citation>
    <scope>NUCLEOTIDE SEQUENCE</scope>
</reference>
<sequence length="435" mass="51220">MVKCEVEECKTIAKYGIKQEFAIRCKKHAEEDMVFNSRGYCSHEKYHNKCENCKNDLTCDFDGCEDKSTYGVKQRFPTRCKIKEHREEEMVLIPRFYCYHNRYRSVCKDCNGSSICEHGKQRSKCKDCEGSSICEHGKERSQCKDCDGSSICEHGRQRCRCRKCDGSTFCGHGKRRNQCKECDGAALCSHQRQYNQCSTCRPESNYFCIGRYSNGNRCTTAKNSKYDNYCVTCFVKQFPDDTRSKTAQLPNKQLDVRRYINTEFPDLFIYEKQLIIADEEKRCSTFNRRIDFQTEFDSCVLVIEVDENQHKYYDPMDEKIRIMQIYQIARKDLVIIRFNPDNYKINGIIKKTKMSKRYEVLKDTINDLIDKIKNGYKFDEWLTEIKLFFDDESEIKPDTSIYCSGISKKAQRRCKNKVGKLGDFCYRHKNQAPTN</sequence>
<name>A0A481ZDF4_9VIRU</name>
<proteinExistence type="predicted"/>
<accession>A0A481ZDF4</accession>
<gene>
    <name evidence="1" type="ORF">LCPAC404_02190</name>
</gene>
<keyword evidence="1" id="KW-0255">Endonuclease</keyword>
<dbReference type="GO" id="GO:0004519">
    <property type="term" value="F:endonuclease activity"/>
    <property type="evidence" value="ECO:0007669"/>
    <property type="project" value="UniProtKB-KW"/>
</dbReference>
<dbReference type="EMBL" id="MK500597">
    <property type="protein sequence ID" value="QBK93515.1"/>
    <property type="molecule type" value="Genomic_DNA"/>
</dbReference>
<organism evidence="1">
    <name type="scientific">Pithovirus LCPAC404</name>
    <dbReference type="NCBI Taxonomy" id="2506597"/>
    <lineage>
        <taxon>Viruses</taxon>
        <taxon>Pithoviruses</taxon>
    </lineage>
</organism>
<dbReference type="Pfam" id="PF19114">
    <property type="entry name" value="EsV_1_7_cys"/>
    <property type="match status" value="2"/>
</dbReference>
<keyword evidence="1" id="KW-0378">Hydrolase</keyword>
<keyword evidence="1" id="KW-0540">Nuclease</keyword>
<evidence type="ECO:0000313" key="1">
    <source>
        <dbReference type="EMBL" id="QBK93515.1"/>
    </source>
</evidence>